<evidence type="ECO:0008006" key="3">
    <source>
        <dbReference type="Google" id="ProtNLM"/>
    </source>
</evidence>
<keyword evidence="2" id="KW-1185">Reference proteome</keyword>
<name>A0ABM9JTK4_9RALS</name>
<protein>
    <recommendedName>
        <fullName evidence="3">DUF262 domain-containing protein</fullName>
    </recommendedName>
</protein>
<dbReference type="Proteomes" id="UP001189813">
    <property type="component" value="Unassembled WGS sequence"/>
</dbReference>
<evidence type="ECO:0000313" key="1">
    <source>
        <dbReference type="EMBL" id="CAJ0802680.1"/>
    </source>
</evidence>
<organism evidence="1 2">
    <name type="scientific">Ralstonia psammae</name>
    <dbReference type="NCBI Taxonomy" id="3058598"/>
    <lineage>
        <taxon>Bacteria</taxon>
        <taxon>Pseudomonadati</taxon>
        <taxon>Pseudomonadota</taxon>
        <taxon>Betaproteobacteria</taxon>
        <taxon>Burkholderiales</taxon>
        <taxon>Burkholderiaceae</taxon>
        <taxon>Ralstonia</taxon>
    </lineage>
</organism>
<accession>A0ABM9JTK4</accession>
<dbReference type="EMBL" id="CATZBU010000010">
    <property type="protein sequence ID" value="CAJ0802680.1"/>
    <property type="molecule type" value="Genomic_DNA"/>
</dbReference>
<gene>
    <name evidence="1" type="ORF">LMG19083_03763</name>
</gene>
<evidence type="ECO:0000313" key="2">
    <source>
        <dbReference type="Proteomes" id="UP001189813"/>
    </source>
</evidence>
<reference evidence="1 2" key="1">
    <citation type="submission" date="2023-07" db="EMBL/GenBank/DDBJ databases">
        <authorList>
            <person name="Peeters C."/>
        </authorList>
    </citation>
    <scope>NUCLEOTIDE SEQUENCE [LARGE SCALE GENOMIC DNA]</scope>
    <source>
        <strain evidence="1 2">LMG 19083</strain>
    </source>
</reference>
<sequence>MVVDGQQRLNGLLALRSQIFVERVGALTQAKDLVLQALQIGMRVLAVEGQ</sequence>
<comment type="caution">
    <text evidence="1">The sequence shown here is derived from an EMBL/GenBank/DDBJ whole genome shotgun (WGS) entry which is preliminary data.</text>
</comment>
<proteinExistence type="predicted"/>